<dbReference type="Proteomes" id="UP000466517">
    <property type="component" value="Plasmid pJCM13574"/>
</dbReference>
<dbReference type="EMBL" id="AP022611">
    <property type="protein sequence ID" value="BBZ31374.1"/>
    <property type="molecule type" value="Genomic_DNA"/>
</dbReference>
<reference evidence="1 2" key="1">
    <citation type="journal article" date="2019" name="Emerg. Microbes Infect.">
        <title>Comprehensive subspecies identification of 175 nontuberculous mycobacteria species based on 7547 genomic profiles.</title>
        <authorList>
            <person name="Matsumoto Y."/>
            <person name="Kinjo T."/>
            <person name="Motooka D."/>
            <person name="Nabeya D."/>
            <person name="Jung N."/>
            <person name="Uechi K."/>
            <person name="Horii T."/>
            <person name="Iida T."/>
            <person name="Fujita J."/>
            <person name="Nakamura S."/>
        </authorList>
    </citation>
    <scope>NUCLEOTIDE SEQUENCE [LARGE SCALE GENOMIC DNA]</scope>
    <source>
        <strain evidence="1 2">JCM 13574</strain>
        <plasmid evidence="2">pjcm13574 dna</plasmid>
    </source>
</reference>
<dbReference type="SUPFAM" id="SSF51182">
    <property type="entry name" value="RmlC-like cupins"/>
    <property type="match status" value="1"/>
</dbReference>
<dbReference type="AlphaFoldDB" id="A0A7I7XQF3"/>
<protein>
    <submittedName>
        <fullName evidence="1">Uncharacterized protein</fullName>
    </submittedName>
</protein>
<dbReference type="RefSeq" id="WP_163744932.1">
    <property type="nucleotide sequence ID" value="NZ_AP022611.1"/>
</dbReference>
<name>A0A7I7XQF3_9MYCO</name>
<evidence type="ECO:0000313" key="1">
    <source>
        <dbReference type="EMBL" id="BBZ31374.1"/>
    </source>
</evidence>
<accession>A0A7I7XQF3</accession>
<sequence>MTGTGRAGDEQPLSIGQWLRILLSGRPHQVIGDDPADPYLLRWFLIPHNPILNIYRHRFCQSDPSVPHDHPWHFVSIVIHGRYREVGQHRTVVRGPGSVALRRASSRHRVELLGYPVTTVILTGPRCRSWGFWCPRPAGPPAFVPWTQFGSGGCGEYLTGPAPKTRSTTA</sequence>
<proteinExistence type="predicted"/>
<keyword evidence="1" id="KW-0614">Plasmid</keyword>
<evidence type="ECO:0000313" key="2">
    <source>
        <dbReference type="Proteomes" id="UP000466517"/>
    </source>
</evidence>
<dbReference type="KEGG" id="mmag:MMAD_56690"/>
<dbReference type="InterPro" id="IPR011051">
    <property type="entry name" value="RmlC_Cupin_sf"/>
</dbReference>
<geneLocation type="plasmid" evidence="2">
    <name>pjcm13574 dna</name>
</geneLocation>
<organism evidence="1 2">
    <name type="scientific">Mycolicibacterium madagascariense</name>
    <dbReference type="NCBI Taxonomy" id="212765"/>
    <lineage>
        <taxon>Bacteria</taxon>
        <taxon>Bacillati</taxon>
        <taxon>Actinomycetota</taxon>
        <taxon>Actinomycetes</taxon>
        <taxon>Mycobacteriales</taxon>
        <taxon>Mycobacteriaceae</taxon>
        <taxon>Mycolicibacterium</taxon>
    </lineage>
</organism>
<gene>
    <name evidence="1" type="ORF">MMAD_56690</name>
</gene>
<keyword evidence="2" id="KW-1185">Reference proteome</keyword>